<dbReference type="OrthoDB" id="5906280at2"/>
<protein>
    <submittedName>
        <fullName evidence="2">Uncharacterized protein</fullName>
    </submittedName>
</protein>
<dbReference type="RefSeq" id="WP_038135457.1">
    <property type="nucleotide sequence ID" value="NZ_JRWP01000004.1"/>
</dbReference>
<organism evidence="2 3">
    <name type="scientific">Photobacterium sp. (strain ATCC 43367)</name>
    <dbReference type="NCBI Taxonomy" id="379097"/>
    <lineage>
        <taxon>Bacteria</taxon>
        <taxon>Pseudomonadati</taxon>
        <taxon>Pseudomonadota</taxon>
        <taxon>Gammaproteobacteria</taxon>
        <taxon>Vibrionales</taxon>
        <taxon>Vibrionaceae</taxon>
        <taxon>Vibrio</taxon>
        <taxon>Vibrio oreintalis group</taxon>
    </lineage>
</organism>
<gene>
    <name evidence="2" type="ORF">NM06_03510</name>
</gene>
<reference evidence="2 3" key="1">
    <citation type="submission" date="2014-10" db="EMBL/GenBank/DDBJ databases">
        <title>Genome sequencing of Vibrio sinaloensis T08.</title>
        <authorList>
            <person name="Chan K.-G."/>
            <person name="Mohamad N.I."/>
        </authorList>
    </citation>
    <scope>NUCLEOTIDE SEQUENCE [LARGE SCALE GENOMIC DNA]</scope>
    <source>
        <strain evidence="2 3">T08</strain>
    </source>
</reference>
<dbReference type="PROSITE" id="PS51257">
    <property type="entry name" value="PROKAR_LIPOPROTEIN"/>
    <property type="match status" value="1"/>
</dbReference>
<sequence>MSLKHSALSTLMILFSCSAMADDALLKSIEANNYLIDSMSKLDSPSSLPGQQGFAGHDCYGSTSRPFSGSGMSAGHGSTDCYVTEYDLGDSNVKTYYHSDPYGSYGVGFSWSFE</sequence>
<accession>A0A0A5I2N5</accession>
<proteinExistence type="predicted"/>
<feature type="chain" id="PRO_5002010207" evidence="1">
    <location>
        <begin position="22"/>
        <end position="114"/>
    </location>
</feature>
<evidence type="ECO:0000313" key="2">
    <source>
        <dbReference type="EMBL" id="KGY09994.1"/>
    </source>
</evidence>
<dbReference type="STRING" id="379097.SE23_07005"/>
<evidence type="ECO:0000313" key="3">
    <source>
        <dbReference type="Proteomes" id="UP000030451"/>
    </source>
</evidence>
<dbReference type="Proteomes" id="UP000030451">
    <property type="component" value="Unassembled WGS sequence"/>
</dbReference>
<name>A0A0A5I2N5_PHOS4</name>
<feature type="signal peptide" evidence="1">
    <location>
        <begin position="1"/>
        <end position="21"/>
    </location>
</feature>
<dbReference type="AlphaFoldDB" id="A0A0A5I2N5"/>
<dbReference type="EMBL" id="JRWP01000004">
    <property type="protein sequence ID" value="KGY09994.1"/>
    <property type="molecule type" value="Genomic_DNA"/>
</dbReference>
<comment type="caution">
    <text evidence="2">The sequence shown here is derived from an EMBL/GenBank/DDBJ whole genome shotgun (WGS) entry which is preliminary data.</text>
</comment>
<evidence type="ECO:0000256" key="1">
    <source>
        <dbReference type="SAM" id="SignalP"/>
    </source>
</evidence>
<keyword evidence="1" id="KW-0732">Signal</keyword>